<evidence type="ECO:0000259" key="10">
    <source>
        <dbReference type="SMART" id="SM00865"/>
    </source>
</evidence>
<keyword evidence="5" id="KW-0963">Cytoplasm</keyword>
<name>A0A934UWZ9_9MICO</name>
<keyword evidence="5 7" id="KW-0132">Cell division</keyword>
<dbReference type="EMBL" id="JAEHOI010000004">
    <property type="protein sequence ID" value="MBK0421505.1"/>
    <property type="molecule type" value="Genomic_DNA"/>
</dbReference>
<evidence type="ECO:0000313" key="12">
    <source>
        <dbReference type="Proteomes" id="UP000618733"/>
    </source>
</evidence>
<keyword evidence="2 5" id="KW-0547">Nucleotide-binding</keyword>
<dbReference type="InterPro" id="IPR036525">
    <property type="entry name" value="Tubulin/FtsZ_GTPase_sf"/>
</dbReference>
<dbReference type="InterPro" id="IPR003008">
    <property type="entry name" value="Tubulin_FtsZ_GTPase"/>
</dbReference>
<dbReference type="GO" id="GO:0051258">
    <property type="term" value="P:protein polymerization"/>
    <property type="evidence" value="ECO:0007669"/>
    <property type="project" value="UniProtKB-UniRule"/>
</dbReference>
<evidence type="ECO:0000313" key="11">
    <source>
        <dbReference type="EMBL" id="MBK0421505.1"/>
    </source>
</evidence>
<dbReference type="Gene3D" id="3.30.1330.20">
    <property type="entry name" value="Tubulin/FtsZ, C-terminal domain"/>
    <property type="match status" value="1"/>
</dbReference>
<dbReference type="PROSITE" id="PS00018">
    <property type="entry name" value="EF_HAND_1"/>
    <property type="match status" value="1"/>
</dbReference>
<dbReference type="InterPro" id="IPR045061">
    <property type="entry name" value="FtsZ/CetZ"/>
</dbReference>
<dbReference type="SMART" id="SM00864">
    <property type="entry name" value="Tubulin"/>
    <property type="match status" value="1"/>
</dbReference>
<feature type="binding site" evidence="5">
    <location>
        <begin position="105"/>
        <end position="107"/>
    </location>
    <ligand>
        <name>GTP</name>
        <dbReference type="ChEBI" id="CHEBI:37565"/>
    </ligand>
</feature>
<comment type="caution">
    <text evidence="11">The sequence shown here is derived from an EMBL/GenBank/DDBJ whole genome shotgun (WGS) entry which is preliminary data.</text>
</comment>
<dbReference type="GO" id="GO:0005525">
    <property type="term" value="F:GTP binding"/>
    <property type="evidence" value="ECO:0007669"/>
    <property type="project" value="UniProtKB-UniRule"/>
</dbReference>
<feature type="region of interest" description="Disordered" evidence="8">
    <location>
        <begin position="310"/>
        <end position="428"/>
    </location>
</feature>
<accession>A0A934UWZ9</accession>
<feature type="domain" description="Tubulin/FtsZ GTPase" evidence="9">
    <location>
        <begin position="10"/>
        <end position="202"/>
    </location>
</feature>
<comment type="subunit">
    <text evidence="5">Homodimer. Polymerizes to form a dynamic ring structure in a strictly GTP-dependent manner. Interacts directly with several other division proteins.</text>
</comment>
<dbReference type="PROSITE" id="PS01135">
    <property type="entry name" value="FTSZ_2"/>
    <property type="match status" value="1"/>
</dbReference>
<feature type="binding site" evidence="5">
    <location>
        <begin position="18"/>
        <end position="22"/>
    </location>
    <ligand>
        <name>GTP</name>
        <dbReference type="ChEBI" id="CHEBI:37565"/>
    </ligand>
</feature>
<protein>
    <recommendedName>
        <fullName evidence="5 6">Cell division protein FtsZ</fullName>
    </recommendedName>
</protein>
<evidence type="ECO:0000259" key="9">
    <source>
        <dbReference type="SMART" id="SM00864"/>
    </source>
</evidence>
<dbReference type="CDD" id="cd02201">
    <property type="entry name" value="FtsZ_type1"/>
    <property type="match status" value="1"/>
</dbReference>
<dbReference type="InterPro" id="IPR037103">
    <property type="entry name" value="Tubulin/FtsZ-like_C"/>
</dbReference>
<keyword evidence="12" id="KW-1185">Reference proteome</keyword>
<keyword evidence="4 5" id="KW-0717">Septation</keyword>
<dbReference type="AlphaFoldDB" id="A0A934UWZ9"/>
<dbReference type="Pfam" id="PF12327">
    <property type="entry name" value="FtsZ_C"/>
    <property type="match status" value="1"/>
</dbReference>
<evidence type="ECO:0000256" key="5">
    <source>
        <dbReference type="HAMAP-Rule" id="MF_00909"/>
    </source>
</evidence>
<dbReference type="GO" id="GO:0043093">
    <property type="term" value="P:FtsZ-dependent cytokinesis"/>
    <property type="evidence" value="ECO:0007669"/>
    <property type="project" value="UniProtKB-UniRule"/>
</dbReference>
<comment type="function">
    <text evidence="5 7">Essential cell division protein that forms a contractile ring structure (Z ring) at the future cell division site. The regulation of the ring assembly controls the timing and the location of cell division. One of the functions of the FtsZ ring is to recruit other cell division proteins to the septum to produce a new cell wall between the dividing cells. Binds GTP and shows GTPase activity.</text>
</comment>
<dbReference type="SUPFAM" id="SSF52490">
    <property type="entry name" value="Tubulin nucleotide-binding domain-like"/>
    <property type="match status" value="1"/>
</dbReference>
<dbReference type="InterPro" id="IPR008280">
    <property type="entry name" value="Tub_FtsZ_C"/>
</dbReference>
<feature type="compositionally biased region" description="Low complexity" evidence="8">
    <location>
        <begin position="353"/>
        <end position="372"/>
    </location>
</feature>
<dbReference type="SUPFAM" id="SSF55307">
    <property type="entry name" value="Tubulin C-terminal domain-like"/>
    <property type="match status" value="1"/>
</dbReference>
<organism evidence="11 12">
    <name type="scientific">Leucobacter edaphi</name>
    <dbReference type="NCBI Taxonomy" id="2796472"/>
    <lineage>
        <taxon>Bacteria</taxon>
        <taxon>Bacillati</taxon>
        <taxon>Actinomycetota</taxon>
        <taxon>Actinomycetes</taxon>
        <taxon>Micrococcales</taxon>
        <taxon>Microbacteriaceae</taxon>
        <taxon>Leucobacter</taxon>
    </lineage>
</organism>
<dbReference type="HAMAP" id="MF_00909">
    <property type="entry name" value="FtsZ"/>
    <property type="match status" value="1"/>
</dbReference>
<reference evidence="11" key="1">
    <citation type="submission" date="2020-12" db="EMBL/GenBank/DDBJ databases">
        <title>Leucobacter sp. CAS2, isolated from Chromium sludge.</title>
        <authorList>
            <person name="Xu Z."/>
        </authorList>
    </citation>
    <scope>NUCLEOTIDE SEQUENCE</scope>
    <source>
        <strain evidence="11">CSA2</strain>
    </source>
</reference>
<evidence type="ECO:0000256" key="1">
    <source>
        <dbReference type="ARBA" id="ARBA00009690"/>
    </source>
</evidence>
<gene>
    <name evidence="5 11" type="primary">ftsZ</name>
    <name evidence="11" type="ORF">JD292_05390</name>
</gene>
<sequence length="428" mass="43436">MSGNQNYLAVIKVVGVGGGGVNAVNRMIEIGLKGVEFIAVNTDAQALLLSDADVKLDVGRELTRGLGAGADPEVGRRAAEDHAEEIEEALAGADMVFVTAGEGGGTGTGAAPVVARIAKSIGALTIGVVTRPFSFEGKRRAGQADVGVSTLREAVDTLIVVPNDRLLDISEPGISMIEAFAAADQVLLAGVSGITDLITTPGLINLDFADVKSVMQGAGAALMGIGSARGADRAIKAAELAVASPLLEASVEGAHGVLLSIQGSSNLALSEIYEASTLVQDVVHPEANIIFGTVIDDTLGDEVRVTVIAAGFDDETPSQPAQLPERGRRGSHVESLEEASDRNATGSTGRLPAGAGAAAGAGASATGEATGLGYPGFNANVERDTEAKNPPTGQFGEALSNPPVEAQLPDPAFDGDDDDDLDIPDFLK</sequence>
<evidence type="ECO:0000256" key="3">
    <source>
        <dbReference type="ARBA" id="ARBA00023134"/>
    </source>
</evidence>
<keyword evidence="3 5" id="KW-0342">GTP-binding</keyword>
<dbReference type="PRINTS" id="PR00423">
    <property type="entry name" value="CELLDVISFTSZ"/>
</dbReference>
<dbReference type="GO" id="GO:0005737">
    <property type="term" value="C:cytoplasm"/>
    <property type="evidence" value="ECO:0007669"/>
    <property type="project" value="UniProtKB-SubCell"/>
</dbReference>
<comment type="subcellular location">
    <subcellularLocation>
        <location evidence="5">Cytoplasm</location>
    </subcellularLocation>
    <text evidence="5">Assembles at midcell at the inner surface of the cytoplasmic membrane.</text>
</comment>
<dbReference type="InterPro" id="IPR018247">
    <property type="entry name" value="EF_Hand_1_Ca_BS"/>
</dbReference>
<feature type="compositionally biased region" description="Basic and acidic residues" evidence="8">
    <location>
        <begin position="325"/>
        <end position="341"/>
    </location>
</feature>
<comment type="similarity">
    <text evidence="1 5 7">Belongs to the FtsZ family.</text>
</comment>
<dbReference type="InterPro" id="IPR018316">
    <property type="entry name" value="Tubulin/FtsZ_2-layer-sand-dom"/>
</dbReference>
<evidence type="ECO:0000256" key="7">
    <source>
        <dbReference type="RuleBase" id="RU000631"/>
    </source>
</evidence>
<feature type="binding site" evidence="5">
    <location>
        <position position="184"/>
    </location>
    <ligand>
        <name>GTP</name>
        <dbReference type="ChEBI" id="CHEBI:37565"/>
    </ligand>
</feature>
<dbReference type="NCBIfam" id="TIGR00065">
    <property type="entry name" value="ftsZ"/>
    <property type="match status" value="1"/>
</dbReference>
<dbReference type="PANTHER" id="PTHR30314">
    <property type="entry name" value="CELL DIVISION PROTEIN FTSZ-RELATED"/>
    <property type="match status" value="1"/>
</dbReference>
<feature type="binding site" evidence="5">
    <location>
        <position position="136"/>
    </location>
    <ligand>
        <name>GTP</name>
        <dbReference type="ChEBI" id="CHEBI:37565"/>
    </ligand>
</feature>
<dbReference type="Proteomes" id="UP000618733">
    <property type="component" value="Unassembled WGS sequence"/>
</dbReference>
<dbReference type="RefSeq" id="WP_200131714.1">
    <property type="nucleotide sequence ID" value="NZ_JAEHOI010000004.1"/>
</dbReference>
<dbReference type="InterPro" id="IPR020805">
    <property type="entry name" value="Cell_div_FtsZ_CS"/>
</dbReference>
<dbReference type="Gene3D" id="3.40.50.1440">
    <property type="entry name" value="Tubulin/FtsZ, GTPase domain"/>
    <property type="match status" value="1"/>
</dbReference>
<dbReference type="FunFam" id="3.40.50.1440:FF:000001">
    <property type="entry name" value="Cell division protein FtsZ"/>
    <property type="match status" value="1"/>
</dbReference>
<dbReference type="PANTHER" id="PTHR30314:SF3">
    <property type="entry name" value="MITOCHONDRIAL DIVISION PROTEIN FSZA"/>
    <property type="match status" value="1"/>
</dbReference>
<evidence type="ECO:0000256" key="8">
    <source>
        <dbReference type="SAM" id="MobiDB-lite"/>
    </source>
</evidence>
<keyword evidence="5 7" id="KW-0131">Cell cycle</keyword>
<proteinExistence type="inferred from homology"/>
<evidence type="ECO:0000256" key="4">
    <source>
        <dbReference type="ARBA" id="ARBA00023210"/>
    </source>
</evidence>
<evidence type="ECO:0000256" key="2">
    <source>
        <dbReference type="ARBA" id="ARBA00022741"/>
    </source>
</evidence>
<dbReference type="GO" id="GO:0032153">
    <property type="term" value="C:cell division site"/>
    <property type="evidence" value="ECO:0007669"/>
    <property type="project" value="UniProtKB-UniRule"/>
</dbReference>
<dbReference type="PROSITE" id="PS01134">
    <property type="entry name" value="FTSZ_1"/>
    <property type="match status" value="1"/>
</dbReference>
<dbReference type="Pfam" id="PF00091">
    <property type="entry name" value="Tubulin"/>
    <property type="match status" value="1"/>
</dbReference>
<evidence type="ECO:0000256" key="6">
    <source>
        <dbReference type="NCBIfam" id="TIGR00065"/>
    </source>
</evidence>
<feature type="domain" description="Tubulin/FtsZ 2-layer sandwich" evidence="10">
    <location>
        <begin position="204"/>
        <end position="321"/>
    </location>
</feature>
<dbReference type="InterPro" id="IPR024757">
    <property type="entry name" value="FtsZ_C"/>
</dbReference>
<dbReference type="GO" id="GO:0000917">
    <property type="term" value="P:division septum assembly"/>
    <property type="evidence" value="ECO:0007669"/>
    <property type="project" value="UniProtKB-KW"/>
</dbReference>
<dbReference type="SMART" id="SM00865">
    <property type="entry name" value="Tubulin_C"/>
    <property type="match status" value="1"/>
</dbReference>
<feature type="binding site" evidence="5">
    <location>
        <position position="140"/>
    </location>
    <ligand>
        <name>GTP</name>
        <dbReference type="ChEBI" id="CHEBI:37565"/>
    </ligand>
</feature>
<feature type="compositionally biased region" description="Acidic residues" evidence="8">
    <location>
        <begin position="413"/>
        <end position="428"/>
    </location>
</feature>
<dbReference type="InterPro" id="IPR000158">
    <property type="entry name" value="Cell_div_FtsZ"/>
</dbReference>
<dbReference type="GO" id="GO:0003924">
    <property type="term" value="F:GTPase activity"/>
    <property type="evidence" value="ECO:0007669"/>
    <property type="project" value="UniProtKB-UniRule"/>
</dbReference>